<dbReference type="PANTHER" id="PTHR35335">
    <property type="entry name" value="UPF0716 PROTEIN FXSA"/>
    <property type="match status" value="1"/>
</dbReference>
<evidence type="ECO:0000256" key="2">
    <source>
        <dbReference type="SAM" id="Phobius"/>
    </source>
</evidence>
<dbReference type="PANTHER" id="PTHR35335:SF1">
    <property type="entry name" value="UPF0716 PROTEIN FXSA"/>
    <property type="match status" value="1"/>
</dbReference>
<dbReference type="GO" id="GO:0016020">
    <property type="term" value="C:membrane"/>
    <property type="evidence" value="ECO:0007669"/>
    <property type="project" value="InterPro"/>
</dbReference>
<dbReference type="AlphaFoldDB" id="A0A516Q0A6"/>
<feature type="transmembrane region" description="Helical" evidence="2">
    <location>
        <begin position="89"/>
        <end position="116"/>
    </location>
</feature>
<dbReference type="NCBIfam" id="NF008528">
    <property type="entry name" value="PRK11463.1-2"/>
    <property type="match status" value="1"/>
</dbReference>
<feature type="transmembrane region" description="Helical" evidence="2">
    <location>
        <begin position="34"/>
        <end position="54"/>
    </location>
</feature>
<organism evidence="3 4">
    <name type="scientific">Microlunatus elymi</name>
    <dbReference type="NCBI Taxonomy" id="2596828"/>
    <lineage>
        <taxon>Bacteria</taxon>
        <taxon>Bacillati</taxon>
        <taxon>Actinomycetota</taxon>
        <taxon>Actinomycetes</taxon>
        <taxon>Propionibacteriales</taxon>
        <taxon>Propionibacteriaceae</taxon>
        <taxon>Microlunatus</taxon>
    </lineage>
</organism>
<proteinExistence type="predicted"/>
<keyword evidence="4" id="KW-1185">Reference proteome</keyword>
<dbReference type="EMBL" id="CP041692">
    <property type="protein sequence ID" value="QDP96863.1"/>
    <property type="molecule type" value="Genomic_DNA"/>
</dbReference>
<gene>
    <name evidence="3" type="ORF">FOE78_13915</name>
</gene>
<dbReference type="Proteomes" id="UP000319263">
    <property type="component" value="Chromosome"/>
</dbReference>
<evidence type="ECO:0000256" key="1">
    <source>
        <dbReference type="SAM" id="MobiDB-lite"/>
    </source>
</evidence>
<dbReference type="Pfam" id="PF04186">
    <property type="entry name" value="FxsA"/>
    <property type="match status" value="1"/>
</dbReference>
<evidence type="ECO:0000313" key="3">
    <source>
        <dbReference type="EMBL" id="QDP96863.1"/>
    </source>
</evidence>
<dbReference type="KEGG" id="mik:FOE78_13915"/>
<keyword evidence="2" id="KW-1133">Transmembrane helix</keyword>
<accession>A0A516Q0A6</accession>
<name>A0A516Q0A6_9ACTN</name>
<protein>
    <submittedName>
        <fullName evidence="3">FxsA family protein</fullName>
    </submittedName>
</protein>
<dbReference type="InterPro" id="IPR007313">
    <property type="entry name" value="FxsA"/>
</dbReference>
<sequence>MIRLGRRRLAIGLLLFVVLPIVEIWLLVLLGQQIGALPVLAGVVVEGIIGSWLIRRRWRTAWQSLQEASAGGIGVPRSEDALPNALDTAVFVAGGIALIFPGMITDVIALICLIPFTRRLPKALLGRLVDRQLAGLDDLATRNGMPGGFGRRRGEPGYGDVIEGEVVDEPSDGNSSRRNPDEPVVIRGEIDDS</sequence>
<keyword evidence="2" id="KW-0472">Membrane</keyword>
<feature type="compositionally biased region" description="Acidic residues" evidence="1">
    <location>
        <begin position="162"/>
        <end position="171"/>
    </location>
</feature>
<dbReference type="OrthoDB" id="9792788at2"/>
<evidence type="ECO:0000313" key="4">
    <source>
        <dbReference type="Proteomes" id="UP000319263"/>
    </source>
</evidence>
<dbReference type="RefSeq" id="WP_143986825.1">
    <property type="nucleotide sequence ID" value="NZ_CP041692.1"/>
</dbReference>
<feature type="region of interest" description="Disordered" evidence="1">
    <location>
        <begin position="145"/>
        <end position="193"/>
    </location>
</feature>
<reference evidence="3 4" key="1">
    <citation type="submission" date="2019-07" db="EMBL/GenBank/DDBJ databases">
        <title>Microlunatus dokdonensis sp. nov. isolated from the rhizospheric soil of the wild plant Elymus tsukushiensis.</title>
        <authorList>
            <person name="Ghim S.-Y."/>
            <person name="Hwang Y.-J."/>
            <person name="Son J.-S."/>
            <person name="Shin J.-H."/>
        </authorList>
    </citation>
    <scope>NUCLEOTIDE SEQUENCE [LARGE SCALE GENOMIC DNA]</scope>
    <source>
        <strain evidence="3 4">KUDC0627</strain>
    </source>
</reference>
<keyword evidence="2" id="KW-0812">Transmembrane</keyword>
<feature type="transmembrane region" description="Helical" evidence="2">
    <location>
        <begin position="9"/>
        <end position="28"/>
    </location>
</feature>